<accession>A0A9J6PFH0</accession>
<name>A0A9J6PFH0_9PROT</name>
<organism evidence="2 3">
    <name type="scientific">Futiania mangrovi</name>
    <dbReference type="NCBI Taxonomy" id="2959716"/>
    <lineage>
        <taxon>Bacteria</taxon>
        <taxon>Pseudomonadati</taxon>
        <taxon>Pseudomonadota</taxon>
        <taxon>Alphaproteobacteria</taxon>
        <taxon>Futianiales</taxon>
        <taxon>Futianiaceae</taxon>
        <taxon>Futiania</taxon>
    </lineage>
</organism>
<gene>
    <name evidence="2" type="ORF">NJQ99_09170</name>
</gene>
<keyword evidence="3" id="KW-1185">Reference proteome</keyword>
<reference evidence="2" key="1">
    <citation type="submission" date="2022-06" db="EMBL/GenBank/DDBJ databases">
        <title>Isolation and Genomics of Futiania mangrovii gen. nov., sp. nov., a Rare and Metabolically-versatile member in the Class Alphaproteobacteria.</title>
        <authorList>
            <person name="Liu L."/>
            <person name="Huang W.-C."/>
            <person name="Pan J."/>
            <person name="Li J."/>
            <person name="Huang Y."/>
            <person name="Du H."/>
            <person name="Liu Y."/>
            <person name="Li M."/>
        </authorList>
    </citation>
    <scope>NUCLEOTIDE SEQUENCE</scope>
    <source>
        <strain evidence="2">FT118</strain>
    </source>
</reference>
<dbReference type="Pfam" id="PF04230">
    <property type="entry name" value="PS_pyruv_trans"/>
    <property type="match status" value="1"/>
</dbReference>
<feature type="domain" description="Polysaccharide pyruvyl transferase" evidence="1">
    <location>
        <begin position="58"/>
        <end position="267"/>
    </location>
</feature>
<protein>
    <submittedName>
        <fullName evidence="2">Polysaccharide pyruvyl transferase family protein</fullName>
    </submittedName>
</protein>
<proteinExistence type="predicted"/>
<sequence length="344" mass="37127">MAQLRILLANDTSLLGHFGSALVVRRLVELAGDQDAYLQTGWGWERVEAEEFAADRWDAVIVNGEGSIHHDSATARRVARLAVRLAEAGLPAYLVNASEEANGAEVRAGLAAFRRCYVRDRASADSLADAGIAAEVVPDLTLSWADAPRWTGGGRRLYVTDASETKTSRRLFDLSQGHGGARFVSLRTTPPHAADGRANRRRRGLFWKRLLARVLPPSPWAARYADPFGSVEAFARTLAEDASGLVAGRYHGLCLALRMRIPVLAVAGNTSKSGALLADAGLPAREMTLDRLEAEGLPAPVPIYTADEERHLDALLAHAERGAHDMMQTIAADIRDIRGAGART</sequence>
<evidence type="ECO:0000259" key="1">
    <source>
        <dbReference type="Pfam" id="PF04230"/>
    </source>
</evidence>
<comment type="caution">
    <text evidence="2">The sequence shown here is derived from an EMBL/GenBank/DDBJ whole genome shotgun (WGS) entry which is preliminary data.</text>
</comment>
<dbReference type="InterPro" id="IPR007345">
    <property type="entry name" value="Polysacch_pyruvyl_Trfase"/>
</dbReference>
<dbReference type="RefSeq" id="WP_269332529.1">
    <property type="nucleotide sequence ID" value="NZ_JAMZFT010000002.1"/>
</dbReference>
<evidence type="ECO:0000313" key="3">
    <source>
        <dbReference type="Proteomes" id="UP001055804"/>
    </source>
</evidence>
<dbReference type="PANTHER" id="PTHR36836:SF1">
    <property type="entry name" value="COLANIC ACID BIOSYNTHESIS PROTEIN WCAK"/>
    <property type="match status" value="1"/>
</dbReference>
<keyword evidence="2" id="KW-0808">Transferase</keyword>
<evidence type="ECO:0000313" key="2">
    <source>
        <dbReference type="EMBL" id="MCP1336576.1"/>
    </source>
</evidence>
<dbReference type="GO" id="GO:0016740">
    <property type="term" value="F:transferase activity"/>
    <property type="evidence" value="ECO:0007669"/>
    <property type="project" value="UniProtKB-KW"/>
</dbReference>
<dbReference type="AlphaFoldDB" id="A0A9J6PFH0"/>
<dbReference type="EMBL" id="JAMZFT010000002">
    <property type="protein sequence ID" value="MCP1336576.1"/>
    <property type="molecule type" value="Genomic_DNA"/>
</dbReference>
<dbReference type="PANTHER" id="PTHR36836">
    <property type="entry name" value="COLANIC ACID BIOSYNTHESIS PROTEIN WCAK"/>
    <property type="match status" value="1"/>
</dbReference>
<dbReference type="Proteomes" id="UP001055804">
    <property type="component" value="Unassembled WGS sequence"/>
</dbReference>